<gene>
    <name evidence="4" type="primary">ureD</name>
    <name evidence="5" type="ORF">AU255_14970</name>
</gene>
<reference evidence="5 6" key="1">
    <citation type="submission" date="2015-12" db="EMBL/GenBank/DDBJ databases">
        <authorList>
            <person name="Shamseldin A."/>
            <person name="Moawad H."/>
            <person name="Abd El-Rahim W.M."/>
            <person name="Sadowsky M.J."/>
        </authorList>
    </citation>
    <scope>NUCLEOTIDE SEQUENCE [LARGE SCALE GENOMIC DNA]</scope>
    <source>
        <strain evidence="5 6">WF1</strain>
    </source>
</reference>
<evidence type="ECO:0000256" key="1">
    <source>
        <dbReference type="ARBA" id="ARBA00007177"/>
    </source>
</evidence>
<dbReference type="GO" id="GO:0016151">
    <property type="term" value="F:nickel cation binding"/>
    <property type="evidence" value="ECO:0007669"/>
    <property type="project" value="UniProtKB-UniRule"/>
</dbReference>
<keyword evidence="4" id="KW-0963">Cytoplasm</keyword>
<dbReference type="Pfam" id="PF01774">
    <property type="entry name" value="UreD"/>
    <property type="match status" value="1"/>
</dbReference>
<evidence type="ECO:0000313" key="6">
    <source>
        <dbReference type="Proteomes" id="UP000191980"/>
    </source>
</evidence>
<evidence type="ECO:0000256" key="4">
    <source>
        <dbReference type="HAMAP-Rule" id="MF_01384"/>
    </source>
</evidence>
<dbReference type="HAMAP" id="MF_01384">
    <property type="entry name" value="UreD"/>
    <property type="match status" value="1"/>
</dbReference>
<dbReference type="InterPro" id="IPR002669">
    <property type="entry name" value="UreD"/>
</dbReference>
<comment type="similarity">
    <text evidence="1 4">Belongs to the UreD family.</text>
</comment>
<name>A0A1V8M1U6_9GAMM</name>
<accession>A0A1V8M1U6</accession>
<dbReference type="RefSeq" id="WP_080523771.1">
    <property type="nucleotide sequence ID" value="NZ_LPUF01000003.1"/>
</dbReference>
<dbReference type="GO" id="GO:0005737">
    <property type="term" value="C:cytoplasm"/>
    <property type="evidence" value="ECO:0007669"/>
    <property type="project" value="UniProtKB-SubCell"/>
</dbReference>
<dbReference type="Proteomes" id="UP000191980">
    <property type="component" value="Unassembled WGS sequence"/>
</dbReference>
<evidence type="ECO:0000313" key="5">
    <source>
        <dbReference type="EMBL" id="OQK15527.1"/>
    </source>
</evidence>
<dbReference type="PANTHER" id="PTHR33643:SF1">
    <property type="entry name" value="UREASE ACCESSORY PROTEIN D"/>
    <property type="match status" value="1"/>
</dbReference>
<evidence type="ECO:0000256" key="3">
    <source>
        <dbReference type="ARBA" id="ARBA00023186"/>
    </source>
</evidence>
<keyword evidence="3 4" id="KW-0143">Chaperone</keyword>
<comment type="subunit">
    <text evidence="4">UreD, UreF and UreG form a complex that acts as a GTP-hydrolysis-dependent molecular chaperone, activating the urease apoprotein by helping to assemble the nickel containing metallocenter of UreC. The UreE protein probably delivers the nickel.</text>
</comment>
<sequence length="287" mass="31883">MTAEQDVAEISKLIVHKESEQQDWAAELHLGFVRKESKTLLAHRSYRGPLTVQRPFYPEGGLCHVYILHPPGGVVAGDKLLINVQVASAAEALLTTPAAGKFYRSEGKQAAQRVALNIEQGAVLEWLPQETIIYQGARLASTVKITLENDACFIAWEILAFGRPASGEGFECGEALLKWQIFRNGQALYLESMHLDAQAFNARWGLNRHSSCGTLFACPATPEHLDKVRVIIGDSSGRGVTLMDDLLICRASDDKTEAVRRFFENVRTEIRQDIVRCADHTPRIWAT</sequence>
<comment type="subcellular location">
    <subcellularLocation>
        <location evidence="4">Cytoplasm</location>
    </subcellularLocation>
</comment>
<evidence type="ECO:0000256" key="2">
    <source>
        <dbReference type="ARBA" id="ARBA00022988"/>
    </source>
</evidence>
<organism evidence="5 6">
    <name type="scientific">Methyloprofundus sedimenti</name>
    <dbReference type="NCBI Taxonomy" id="1420851"/>
    <lineage>
        <taxon>Bacteria</taxon>
        <taxon>Pseudomonadati</taxon>
        <taxon>Pseudomonadota</taxon>
        <taxon>Gammaproteobacteria</taxon>
        <taxon>Methylococcales</taxon>
        <taxon>Methylococcaceae</taxon>
        <taxon>Methyloprofundus</taxon>
    </lineage>
</organism>
<dbReference type="OrthoDB" id="9798842at2"/>
<keyword evidence="2 4" id="KW-0996">Nickel insertion</keyword>
<keyword evidence="6" id="KW-1185">Reference proteome</keyword>
<dbReference type="STRING" id="1420851.AU255_14970"/>
<comment type="caution">
    <text evidence="5">The sequence shown here is derived from an EMBL/GenBank/DDBJ whole genome shotgun (WGS) entry which is preliminary data.</text>
</comment>
<proteinExistence type="inferred from homology"/>
<dbReference type="PANTHER" id="PTHR33643">
    <property type="entry name" value="UREASE ACCESSORY PROTEIN D"/>
    <property type="match status" value="1"/>
</dbReference>
<dbReference type="AlphaFoldDB" id="A0A1V8M1U6"/>
<comment type="function">
    <text evidence="4">Required for maturation of urease via the functional incorporation of the urease nickel metallocenter.</text>
</comment>
<protein>
    <recommendedName>
        <fullName evidence="4">Urease accessory protein UreD</fullName>
    </recommendedName>
</protein>
<dbReference type="EMBL" id="LPUF01000003">
    <property type="protein sequence ID" value="OQK15527.1"/>
    <property type="molecule type" value="Genomic_DNA"/>
</dbReference>